<evidence type="ECO:0000313" key="3">
    <source>
        <dbReference type="Proteomes" id="UP001272137"/>
    </source>
</evidence>
<dbReference type="EMBL" id="QXCT01000001">
    <property type="protein sequence ID" value="MDW9250853.1"/>
    <property type="molecule type" value="Genomic_DNA"/>
</dbReference>
<proteinExistence type="predicted"/>
<protein>
    <submittedName>
        <fullName evidence="2">Uncharacterized protein</fullName>
    </submittedName>
</protein>
<organism evidence="2 3">
    <name type="scientific">Burkholderia thailandensis</name>
    <dbReference type="NCBI Taxonomy" id="57975"/>
    <lineage>
        <taxon>Bacteria</taxon>
        <taxon>Pseudomonadati</taxon>
        <taxon>Pseudomonadota</taxon>
        <taxon>Betaproteobacteria</taxon>
        <taxon>Burkholderiales</taxon>
        <taxon>Burkholderiaceae</taxon>
        <taxon>Burkholderia</taxon>
        <taxon>pseudomallei group</taxon>
    </lineage>
</organism>
<dbReference type="AlphaFoldDB" id="A0AAW9CJ87"/>
<dbReference type="Proteomes" id="UP001272137">
    <property type="component" value="Unassembled WGS sequence"/>
</dbReference>
<name>A0AAW9CJ87_BURTH</name>
<reference evidence="2" key="1">
    <citation type="submission" date="2018-08" db="EMBL/GenBank/DDBJ databases">
        <title>Identification of Burkholderia cepacia strains that express a Burkholderia pseudomallei-like capsular polysaccharide.</title>
        <authorList>
            <person name="Burtnick M.N."/>
            <person name="Vongsouvath M."/>
            <person name="Newton P."/>
            <person name="Wuthiekanun V."/>
            <person name="Limmathurotsakul D."/>
            <person name="Brett P.J."/>
            <person name="Chantratita N."/>
            <person name="Dance D.A."/>
        </authorList>
    </citation>
    <scope>NUCLEOTIDE SEQUENCE</scope>
    <source>
        <strain evidence="2">SBXCC001</strain>
    </source>
</reference>
<feature type="region of interest" description="Disordered" evidence="1">
    <location>
        <begin position="1"/>
        <end position="39"/>
    </location>
</feature>
<gene>
    <name evidence="2" type="ORF">C7S16_6678</name>
</gene>
<evidence type="ECO:0000313" key="2">
    <source>
        <dbReference type="EMBL" id="MDW9250853.1"/>
    </source>
</evidence>
<sequence length="65" mass="7035">MAGSVDVRTENQPAETTRSETKPSEAKQGGPSPIAPERVADVRHACSSRASERGPRIVRRCVFLT</sequence>
<evidence type="ECO:0000256" key="1">
    <source>
        <dbReference type="SAM" id="MobiDB-lite"/>
    </source>
</evidence>
<comment type="caution">
    <text evidence="2">The sequence shown here is derived from an EMBL/GenBank/DDBJ whole genome shotgun (WGS) entry which is preliminary data.</text>
</comment>
<accession>A0AAW9CJ87</accession>